<dbReference type="Proteomes" id="UP000244225">
    <property type="component" value="Unassembled WGS sequence"/>
</dbReference>
<protein>
    <submittedName>
        <fullName evidence="1">Uncharacterized protein</fullName>
    </submittedName>
</protein>
<reference evidence="1 2" key="1">
    <citation type="submission" date="2018-04" db="EMBL/GenBank/DDBJ databases">
        <title>Genomic Encyclopedia of Archaeal and Bacterial Type Strains, Phase II (KMG-II): from individual species to whole genera.</title>
        <authorList>
            <person name="Goeker M."/>
        </authorList>
    </citation>
    <scope>NUCLEOTIDE SEQUENCE [LARGE SCALE GENOMIC DNA]</scope>
    <source>
        <strain evidence="1 2">DSM 100162</strain>
    </source>
</reference>
<evidence type="ECO:0000313" key="2">
    <source>
        <dbReference type="Proteomes" id="UP000244225"/>
    </source>
</evidence>
<keyword evidence="2" id="KW-1185">Reference proteome</keyword>
<dbReference type="AlphaFoldDB" id="A0A2T5YD45"/>
<name>A0A2T5YD45_9BACT</name>
<organism evidence="1 2">
    <name type="scientific">Pontibacter mucosus</name>
    <dbReference type="NCBI Taxonomy" id="1649266"/>
    <lineage>
        <taxon>Bacteria</taxon>
        <taxon>Pseudomonadati</taxon>
        <taxon>Bacteroidota</taxon>
        <taxon>Cytophagia</taxon>
        <taxon>Cytophagales</taxon>
        <taxon>Hymenobacteraceae</taxon>
        <taxon>Pontibacter</taxon>
    </lineage>
</organism>
<comment type="caution">
    <text evidence="1">The sequence shown here is derived from an EMBL/GenBank/DDBJ whole genome shotgun (WGS) entry which is preliminary data.</text>
</comment>
<dbReference type="RefSeq" id="WP_108213351.1">
    <property type="nucleotide sequence ID" value="NZ_QBKI01000011.1"/>
</dbReference>
<accession>A0A2T5YD45</accession>
<evidence type="ECO:0000313" key="1">
    <source>
        <dbReference type="EMBL" id="PTX14425.1"/>
    </source>
</evidence>
<gene>
    <name evidence="1" type="ORF">C8N40_11190</name>
</gene>
<proteinExistence type="predicted"/>
<sequence>MQSNEHDFSSLPPEYIALAVEWQQATPERRAQIEQEQRQMLQPKASKPVVKPYSPEWVKGIVKHEGYTAEDYRRFQEELKRRKKTGLVQMMQQLLKQKFNR</sequence>
<dbReference type="EMBL" id="QBKI01000011">
    <property type="protein sequence ID" value="PTX14425.1"/>
    <property type="molecule type" value="Genomic_DNA"/>
</dbReference>